<proteinExistence type="predicted"/>
<reference evidence="1 2" key="1">
    <citation type="submission" date="2012-04" db="EMBL/GenBank/DDBJ databases">
        <title>The Genome Sequence of Bacillus cereus BAG5X1-1.</title>
        <authorList>
            <consortium name="The Broad Institute Genome Sequencing Platform"/>
            <consortium name="The Broad Institute Genome Sequencing Center for Infectious Disease"/>
            <person name="Feldgarden M."/>
            <person name="Van der Auwera G.A."/>
            <person name="Mahillon J."/>
            <person name="Duprez V."/>
            <person name="Timmery S."/>
            <person name="Mattelet C."/>
            <person name="Dierick K."/>
            <person name="Sun M."/>
            <person name="Yu Z."/>
            <person name="Zhu L."/>
            <person name="Hu X."/>
            <person name="Shank E.B."/>
            <person name="Swiecicka I."/>
            <person name="Hansen B.M."/>
            <person name="Andrup L."/>
            <person name="Young S.K."/>
            <person name="Zeng Q."/>
            <person name="Gargeya S."/>
            <person name="Fitzgerald M."/>
            <person name="Haas B."/>
            <person name="Abouelleil A."/>
            <person name="Alvarado L."/>
            <person name="Arachchi H.M."/>
            <person name="Berlin A."/>
            <person name="Chapman S.B."/>
            <person name="Goldberg J."/>
            <person name="Griggs A."/>
            <person name="Gujja S."/>
            <person name="Hansen M."/>
            <person name="Howarth C."/>
            <person name="Imamovic A."/>
            <person name="Larimer J."/>
            <person name="McCowen C."/>
            <person name="Montmayeur A."/>
            <person name="Murphy C."/>
            <person name="Neiman D."/>
            <person name="Pearson M."/>
            <person name="Priest M."/>
            <person name="Roberts A."/>
            <person name="Saif S."/>
            <person name="Shea T."/>
            <person name="Sisk P."/>
            <person name="Sykes S."/>
            <person name="Wortman J."/>
            <person name="Nusbaum C."/>
            <person name="Birren B."/>
        </authorList>
    </citation>
    <scope>NUCLEOTIDE SEQUENCE [LARGE SCALE GENOMIC DNA]</scope>
    <source>
        <strain evidence="1 2">BAG5X1-1</strain>
    </source>
</reference>
<gene>
    <name evidence="1" type="ORF">IEE_04073</name>
</gene>
<evidence type="ECO:0000313" key="1">
    <source>
        <dbReference type="EMBL" id="EJQ42241.1"/>
    </source>
</evidence>
<dbReference type="InterPro" id="IPR001015">
    <property type="entry name" value="Ferrochelatase"/>
</dbReference>
<sequence length="62" mass="6938">MTNKKIGLLVMVYGTPESLGDVEVYYTHLRHGHKPSEEAPQELIERYKAIGGISPLAKITKE</sequence>
<dbReference type="Proteomes" id="UP000006600">
    <property type="component" value="Unassembled WGS sequence"/>
</dbReference>
<evidence type="ECO:0000313" key="2">
    <source>
        <dbReference type="Proteomes" id="UP000006600"/>
    </source>
</evidence>
<name>J8A0X9_BACCE</name>
<dbReference type="Pfam" id="PF00762">
    <property type="entry name" value="Ferrochelatase"/>
    <property type="match status" value="1"/>
</dbReference>
<dbReference type="PATRIC" id="fig|1053189.3.peg.4145"/>
<dbReference type="AlphaFoldDB" id="J8A0X9"/>
<dbReference type="SUPFAM" id="SSF53800">
    <property type="entry name" value="Chelatase"/>
    <property type="match status" value="1"/>
</dbReference>
<dbReference type="HOGENOM" id="CLU_2916835_0_0_9"/>
<dbReference type="GO" id="GO:0006783">
    <property type="term" value="P:heme biosynthetic process"/>
    <property type="evidence" value="ECO:0007669"/>
    <property type="project" value="InterPro"/>
</dbReference>
<dbReference type="EMBL" id="AHDJ01000035">
    <property type="protein sequence ID" value="EJQ42241.1"/>
    <property type="molecule type" value="Genomic_DNA"/>
</dbReference>
<organism evidence="1 2">
    <name type="scientific">Bacillus cereus BAG5X1-1</name>
    <dbReference type="NCBI Taxonomy" id="1053189"/>
    <lineage>
        <taxon>Bacteria</taxon>
        <taxon>Bacillati</taxon>
        <taxon>Bacillota</taxon>
        <taxon>Bacilli</taxon>
        <taxon>Bacillales</taxon>
        <taxon>Bacillaceae</taxon>
        <taxon>Bacillus</taxon>
        <taxon>Bacillus cereus group</taxon>
    </lineage>
</organism>
<accession>J8A0X9</accession>
<comment type="caution">
    <text evidence="1">The sequence shown here is derived from an EMBL/GenBank/DDBJ whole genome shotgun (WGS) entry which is preliminary data.</text>
</comment>
<dbReference type="GO" id="GO:0004325">
    <property type="term" value="F:ferrochelatase activity"/>
    <property type="evidence" value="ECO:0007669"/>
    <property type="project" value="InterPro"/>
</dbReference>
<protein>
    <submittedName>
        <fullName evidence="1">Ferrochelatase 2</fullName>
    </submittedName>
</protein>
<dbReference type="Gene3D" id="3.40.50.1400">
    <property type="match status" value="1"/>
</dbReference>